<protein>
    <recommendedName>
        <fullName evidence="5">Flagellin</fullName>
    </recommendedName>
</protein>
<comment type="similarity">
    <text evidence="1 5">Belongs to the bacterial flagellin family.</text>
</comment>
<keyword evidence="2 5" id="KW-0964">Secreted</keyword>
<keyword evidence="3" id="KW-0175">Coiled coil</keyword>
<evidence type="ECO:0000313" key="8">
    <source>
        <dbReference type="EMBL" id="CAV17804.1"/>
    </source>
</evidence>
<dbReference type="KEGG" id="vsp:VS_0813"/>
<organism evidence="8 9">
    <name type="scientific">Vibrio atlanticus (strain LGP32)</name>
    <name type="common">Vibrio splendidus (strain Mel32)</name>
    <dbReference type="NCBI Taxonomy" id="575788"/>
    <lineage>
        <taxon>Bacteria</taxon>
        <taxon>Pseudomonadati</taxon>
        <taxon>Pseudomonadota</taxon>
        <taxon>Gammaproteobacteria</taxon>
        <taxon>Vibrionales</taxon>
        <taxon>Vibrionaceae</taxon>
        <taxon>Vibrio</taxon>
    </lineage>
</organism>
<comment type="subcellular location">
    <subcellularLocation>
        <location evidence="5">Secreted</location>
    </subcellularLocation>
    <subcellularLocation>
        <location evidence="5">Bacterial flagellum</location>
    </subcellularLocation>
</comment>
<sequence length="407" mass="43435">MVFRDVGNRYTGKSIGEITMAVNVNTNVSAMTAQRYLNSANSAQQTSMERLSSGSKINSAKDDAAGLQISNRLNVQSRGLDVAVRNANDGISIAQTAEGAMNETSNILQRMRDLSLQSTNGSNTKADRVAIQEEVTALNDELNRIAETTSFGGNKLLNGTHGTKSFQIGADNGEAVMLQLKDMRSDNDQMGGNSYQFTEAKGKDWGVTAGANDLTMSLKDSFGDQREINISAKAGDDIEELATYINGQQDLVKASIDEEGKLQIFAGNNKVDGEIAFSGALSDELGMTAGAKPEDPKTLEAKQVTVDSIDVTSVGGAQESVAVIDAALKYVDSHRSELGAFQNRFDHAINNLDNINENVNASKSRIKDTDFAKETTQMTKSQILSQASSSILAQAKQAPNSALSLLG</sequence>
<evidence type="ECO:0000259" key="6">
    <source>
        <dbReference type="Pfam" id="PF00669"/>
    </source>
</evidence>
<dbReference type="EMBL" id="FM954972">
    <property type="protein sequence ID" value="CAV17804.1"/>
    <property type="molecule type" value="Genomic_DNA"/>
</dbReference>
<keyword evidence="4 5" id="KW-0975">Bacterial flagellum</keyword>
<keyword evidence="8" id="KW-0966">Cell projection</keyword>
<dbReference type="GO" id="GO:0009288">
    <property type="term" value="C:bacterial-type flagellum"/>
    <property type="evidence" value="ECO:0007669"/>
    <property type="project" value="UniProtKB-SubCell"/>
</dbReference>
<reference evidence="8 9" key="1">
    <citation type="submission" date="2009-02" db="EMBL/GenBank/DDBJ databases">
        <title>Vibrio splendidus str. LGP32 complete genome.</title>
        <authorList>
            <person name="Mazel D."/>
            <person name="Le Roux F."/>
        </authorList>
    </citation>
    <scope>NUCLEOTIDE SEQUENCE [LARGE SCALE GENOMIC DNA]</scope>
    <source>
        <strain evidence="8 9">LGP32</strain>
    </source>
</reference>
<proteinExistence type="inferred from homology"/>
<accession>B7VKN1</accession>
<evidence type="ECO:0000259" key="7">
    <source>
        <dbReference type="Pfam" id="PF00700"/>
    </source>
</evidence>
<dbReference type="NCBIfam" id="NF006468">
    <property type="entry name" value="PRK08869.1-3"/>
    <property type="match status" value="1"/>
</dbReference>
<evidence type="ECO:0000256" key="2">
    <source>
        <dbReference type="ARBA" id="ARBA00022525"/>
    </source>
</evidence>
<dbReference type="Proteomes" id="UP000009100">
    <property type="component" value="Chromosome 1"/>
</dbReference>
<dbReference type="PANTHER" id="PTHR42792">
    <property type="entry name" value="FLAGELLIN"/>
    <property type="match status" value="1"/>
</dbReference>
<evidence type="ECO:0000256" key="4">
    <source>
        <dbReference type="ARBA" id="ARBA00023143"/>
    </source>
</evidence>
<evidence type="ECO:0000256" key="1">
    <source>
        <dbReference type="ARBA" id="ARBA00005709"/>
    </source>
</evidence>
<dbReference type="PRINTS" id="PR00207">
    <property type="entry name" value="FLAGELLIN"/>
</dbReference>
<dbReference type="Pfam" id="PF07196">
    <property type="entry name" value="Flagellin_IN"/>
    <property type="match status" value="1"/>
</dbReference>
<dbReference type="InterPro" id="IPR046358">
    <property type="entry name" value="Flagellin_C"/>
</dbReference>
<evidence type="ECO:0000256" key="3">
    <source>
        <dbReference type="ARBA" id="ARBA00023054"/>
    </source>
</evidence>
<evidence type="ECO:0000256" key="5">
    <source>
        <dbReference type="RuleBase" id="RU362073"/>
    </source>
</evidence>
<dbReference type="Pfam" id="PF00700">
    <property type="entry name" value="Flagellin_C"/>
    <property type="match status" value="1"/>
</dbReference>
<feature type="domain" description="Flagellin N-terminal" evidence="6">
    <location>
        <begin position="24"/>
        <end position="160"/>
    </location>
</feature>
<dbReference type="PANTHER" id="PTHR42792:SF2">
    <property type="entry name" value="FLAGELLIN"/>
    <property type="match status" value="1"/>
</dbReference>
<dbReference type="GO" id="GO:0005576">
    <property type="term" value="C:extracellular region"/>
    <property type="evidence" value="ECO:0007669"/>
    <property type="project" value="UniProtKB-SubCell"/>
</dbReference>
<dbReference type="eggNOG" id="COG1344">
    <property type="taxonomic scope" value="Bacteria"/>
</dbReference>
<keyword evidence="8" id="KW-0969">Cilium</keyword>
<dbReference type="InterPro" id="IPR001029">
    <property type="entry name" value="Flagellin_N"/>
</dbReference>
<dbReference type="Gene3D" id="6.10.280.190">
    <property type="match status" value="1"/>
</dbReference>
<dbReference type="InterPro" id="IPR042187">
    <property type="entry name" value="Flagellin_C_sub2"/>
</dbReference>
<dbReference type="STRING" id="575788.VS_0813"/>
<dbReference type="AlphaFoldDB" id="B7VKN1"/>
<dbReference type="NCBIfam" id="NF006466">
    <property type="entry name" value="PRK08869.1-1"/>
    <property type="match status" value="1"/>
</dbReference>
<feature type="domain" description="Flagellin C-terminal" evidence="7">
    <location>
        <begin position="322"/>
        <end position="406"/>
    </location>
</feature>
<comment type="function">
    <text evidence="5">Flagellin is the subunit protein which polymerizes to form the filaments of bacterial flagella.</text>
</comment>
<evidence type="ECO:0000313" key="9">
    <source>
        <dbReference type="Proteomes" id="UP000009100"/>
    </source>
</evidence>
<dbReference type="GO" id="GO:0005198">
    <property type="term" value="F:structural molecule activity"/>
    <property type="evidence" value="ECO:0007669"/>
    <property type="project" value="UniProtKB-UniRule"/>
</dbReference>
<keyword evidence="8" id="KW-0282">Flagellum</keyword>
<dbReference type="InterPro" id="IPR010810">
    <property type="entry name" value="Flagellin_hook_IN_motif"/>
</dbReference>
<dbReference type="Gene3D" id="1.20.1330.10">
    <property type="entry name" value="f41 fragment of flagellin, N-terminal domain"/>
    <property type="match status" value="1"/>
</dbReference>
<name>B7VKN1_VIBA3</name>
<dbReference type="SUPFAM" id="SSF64518">
    <property type="entry name" value="Phase 1 flagellin"/>
    <property type="match status" value="1"/>
</dbReference>
<gene>
    <name evidence="8" type="ordered locus">VS_0813</name>
</gene>
<dbReference type="Gene3D" id="6.10.10.10">
    <property type="entry name" value="Flagellar export chaperone, C-terminal domain"/>
    <property type="match status" value="1"/>
</dbReference>
<dbReference type="Pfam" id="PF00669">
    <property type="entry name" value="Flagellin_N"/>
    <property type="match status" value="1"/>
</dbReference>
<dbReference type="InterPro" id="IPR001492">
    <property type="entry name" value="Flagellin"/>
</dbReference>
<dbReference type="HOGENOM" id="CLU_011142_7_1_6"/>
<dbReference type="Gene3D" id="2.60.40.4390">
    <property type="match status" value="1"/>
</dbReference>